<dbReference type="Pfam" id="PF01636">
    <property type="entry name" value="APH"/>
    <property type="match status" value="1"/>
</dbReference>
<dbReference type="Gene3D" id="3.30.200.20">
    <property type="entry name" value="Phosphorylase Kinase, domain 1"/>
    <property type="match status" value="1"/>
</dbReference>
<evidence type="ECO:0000313" key="2">
    <source>
        <dbReference type="EMBL" id="MCO1334225.1"/>
    </source>
</evidence>
<keyword evidence="2" id="KW-0418">Kinase</keyword>
<keyword evidence="2" id="KW-0808">Transferase</keyword>
<dbReference type="EMBL" id="JALBWM010000023">
    <property type="protein sequence ID" value="MCO1334225.1"/>
    <property type="molecule type" value="Genomic_DNA"/>
</dbReference>
<accession>A0A9X2EMB9</accession>
<proteinExistence type="predicted"/>
<dbReference type="Gene3D" id="3.90.1200.10">
    <property type="match status" value="1"/>
</dbReference>
<dbReference type="RefSeq" id="WP_252465747.1">
    <property type="nucleotide sequence ID" value="NZ_JALBWM010000023.1"/>
</dbReference>
<dbReference type="InterPro" id="IPR002575">
    <property type="entry name" value="Aminoglycoside_PTrfase"/>
</dbReference>
<dbReference type="AlphaFoldDB" id="A0A9X2EMB9"/>
<dbReference type="PANTHER" id="PTHR40086:SF1">
    <property type="entry name" value="CELL CYCLE REGULATOR CCRZ"/>
    <property type="match status" value="1"/>
</dbReference>
<dbReference type="InterPro" id="IPR052077">
    <property type="entry name" value="CcrZ_PhaseVar_Mediator"/>
</dbReference>
<dbReference type="PANTHER" id="PTHR40086">
    <property type="entry name" value="PHOSPHOTRANSFERASE YTMP-RELATED"/>
    <property type="match status" value="1"/>
</dbReference>
<dbReference type="SUPFAM" id="SSF56112">
    <property type="entry name" value="Protein kinase-like (PK-like)"/>
    <property type="match status" value="1"/>
</dbReference>
<dbReference type="CDD" id="cd05151">
    <property type="entry name" value="ChoK-like"/>
    <property type="match status" value="1"/>
</dbReference>
<comment type="caution">
    <text evidence="2">The sequence shown here is derived from an EMBL/GenBank/DDBJ whole genome shotgun (WGS) entry which is preliminary data.</text>
</comment>
<evidence type="ECO:0000259" key="1">
    <source>
        <dbReference type="Pfam" id="PF01636"/>
    </source>
</evidence>
<feature type="domain" description="Aminoglycoside phosphotransferase" evidence="1">
    <location>
        <begin position="24"/>
        <end position="231"/>
    </location>
</feature>
<keyword evidence="3" id="KW-1185">Reference proteome</keyword>
<evidence type="ECO:0000313" key="3">
    <source>
        <dbReference type="Proteomes" id="UP001139028"/>
    </source>
</evidence>
<dbReference type="InterPro" id="IPR011009">
    <property type="entry name" value="Kinase-like_dom_sf"/>
</dbReference>
<sequence>MSQGLSHVIPDDWHHWSKARPTVLQALAGGLTNRAFLIESAHQPMVLRINSSISNQLNLDRAAERQALQAATTSCSCAPLIYCDPAHHYLVTRFIQGTPWDKNVAQSLETVADLLYRIHNSPAIEAPLDIVGKIASYRKFIDKRAGFYSLLDELQERLLPVIDTAYQLGDGDYLCHNDLTSGNLIWAPSGRLYAIDWEYAAMGDKFYDLAVLVEEHGLDQGEQNTLLGYYLGRTVTPEDNQRLHIWRLIYSHLYILWYAVQWSNQETRPQEQGNHIAKKAQQLLGNLSRLKLK</sequence>
<name>A0A9X2EMB9_9GAMM</name>
<protein>
    <submittedName>
        <fullName evidence="2">Choline kinase family protein</fullName>
    </submittedName>
</protein>
<organism evidence="2 3">
    <name type="scientific">Microbulbifer okhotskensis</name>
    <dbReference type="NCBI Taxonomy" id="2926617"/>
    <lineage>
        <taxon>Bacteria</taxon>
        <taxon>Pseudomonadati</taxon>
        <taxon>Pseudomonadota</taxon>
        <taxon>Gammaproteobacteria</taxon>
        <taxon>Cellvibrionales</taxon>
        <taxon>Microbulbiferaceae</taxon>
        <taxon>Microbulbifer</taxon>
    </lineage>
</organism>
<dbReference type="GO" id="GO:0016301">
    <property type="term" value="F:kinase activity"/>
    <property type="evidence" value="ECO:0007669"/>
    <property type="project" value="UniProtKB-KW"/>
</dbReference>
<gene>
    <name evidence="2" type="ORF">MO867_07695</name>
</gene>
<reference evidence="2" key="1">
    <citation type="journal article" date="2022" name="Arch. Microbiol.">
        <title>Microbulbifer okhotskensis sp. nov., isolated from a deep bottom sediment of the Okhotsk Sea.</title>
        <authorList>
            <person name="Romanenko L."/>
            <person name="Kurilenko V."/>
            <person name="Otstavnykh N."/>
            <person name="Velansky P."/>
            <person name="Isaeva M."/>
            <person name="Mikhailov V."/>
        </authorList>
    </citation>
    <scope>NUCLEOTIDE SEQUENCE</scope>
    <source>
        <strain evidence="2">OS29</strain>
    </source>
</reference>
<dbReference type="Proteomes" id="UP001139028">
    <property type="component" value="Unassembled WGS sequence"/>
</dbReference>